<organism evidence="2 3">
    <name type="scientific">Chryseobacterium paridis</name>
    <dbReference type="NCBI Taxonomy" id="2800328"/>
    <lineage>
        <taxon>Bacteria</taxon>
        <taxon>Pseudomonadati</taxon>
        <taxon>Bacteroidota</taxon>
        <taxon>Flavobacteriia</taxon>
        <taxon>Flavobacteriales</taxon>
        <taxon>Weeksellaceae</taxon>
        <taxon>Chryseobacterium group</taxon>
        <taxon>Chryseobacterium</taxon>
    </lineage>
</organism>
<accession>A0ABS1FWP7</accession>
<dbReference type="EMBL" id="JAENHK010000010">
    <property type="protein sequence ID" value="MBK1896758.1"/>
    <property type="molecule type" value="Genomic_DNA"/>
</dbReference>
<comment type="caution">
    <text evidence="2">The sequence shown here is derived from an EMBL/GenBank/DDBJ whole genome shotgun (WGS) entry which is preliminary data.</text>
</comment>
<dbReference type="Proteomes" id="UP000628669">
    <property type="component" value="Unassembled WGS sequence"/>
</dbReference>
<dbReference type="InterPro" id="IPR046232">
    <property type="entry name" value="DUF6265"/>
</dbReference>
<evidence type="ECO:0000313" key="2">
    <source>
        <dbReference type="EMBL" id="MBK1896758.1"/>
    </source>
</evidence>
<dbReference type="Pfam" id="PF19780">
    <property type="entry name" value="DUF6265"/>
    <property type="match status" value="1"/>
</dbReference>
<sequence>MKTTLIFSIIGLLILTSWKYESGNELKKLEWLIGTWINKTPKGDIYETWTKKSSSEFQGKSYYLKEKDTVILESVQLVEKEQKLYYIVSVSGQNKELPVSFASNKNPDPSHLIFENLQHDFPQIISYKKISADALIAEISATKNGKIKKMTFPMQRMK</sequence>
<proteinExistence type="predicted"/>
<feature type="domain" description="DUF6265" evidence="1">
    <location>
        <begin position="30"/>
        <end position="140"/>
    </location>
</feature>
<name>A0ABS1FWP7_9FLAO</name>
<evidence type="ECO:0000313" key="3">
    <source>
        <dbReference type="Proteomes" id="UP000628669"/>
    </source>
</evidence>
<dbReference type="RefSeq" id="WP_200246479.1">
    <property type="nucleotide sequence ID" value="NZ_JAENHK010000010.1"/>
</dbReference>
<reference evidence="3" key="1">
    <citation type="submission" date="2021-01" db="EMBL/GenBank/DDBJ databases">
        <title>Genome public.</title>
        <authorList>
            <person name="Liu C."/>
            <person name="Sun Q."/>
        </authorList>
    </citation>
    <scope>NUCLEOTIDE SEQUENCE [LARGE SCALE GENOMIC DNA]</scope>
    <source>
        <strain evidence="3">YIM B02567</strain>
    </source>
</reference>
<keyword evidence="3" id="KW-1185">Reference proteome</keyword>
<evidence type="ECO:0000259" key="1">
    <source>
        <dbReference type="Pfam" id="PF19780"/>
    </source>
</evidence>
<protein>
    <recommendedName>
        <fullName evidence="1">DUF6265 domain-containing protein</fullName>
    </recommendedName>
</protein>
<gene>
    <name evidence="2" type="ORF">JHL15_13405</name>
</gene>